<comment type="subcellular location">
    <subcellularLocation>
        <location evidence="1 7">Nucleus</location>
        <location evidence="1 7">Nucleolus</location>
    </subcellularLocation>
</comment>
<comment type="caution">
    <text evidence="10">The sequence shown here is derived from an EMBL/GenBank/DDBJ whole genome shotgun (WGS) entry which is preliminary data.</text>
</comment>
<feature type="region of interest" description="Disordered" evidence="8">
    <location>
        <begin position="1"/>
        <end position="70"/>
    </location>
</feature>
<dbReference type="Gene3D" id="1.10.1580.10">
    <property type="match status" value="1"/>
</dbReference>
<feature type="region of interest" description="Disordered" evidence="8">
    <location>
        <begin position="515"/>
        <end position="602"/>
    </location>
</feature>
<feature type="compositionally biased region" description="Acidic residues" evidence="8">
    <location>
        <begin position="531"/>
        <end position="540"/>
    </location>
</feature>
<dbReference type="Gene3D" id="3.40.50.300">
    <property type="entry name" value="P-loop containing nucleotide triphosphate hydrolases"/>
    <property type="match status" value="1"/>
</dbReference>
<dbReference type="SUPFAM" id="SSF52540">
    <property type="entry name" value="P-loop containing nucleoside triphosphate hydrolases"/>
    <property type="match status" value="1"/>
</dbReference>
<evidence type="ECO:0000256" key="2">
    <source>
        <dbReference type="ARBA" id="ARBA00022741"/>
    </source>
</evidence>
<organism evidence="10 11">
    <name type="scientific">Symbiochloris irregularis</name>
    <dbReference type="NCBI Taxonomy" id="706552"/>
    <lineage>
        <taxon>Eukaryota</taxon>
        <taxon>Viridiplantae</taxon>
        <taxon>Chlorophyta</taxon>
        <taxon>core chlorophytes</taxon>
        <taxon>Trebouxiophyceae</taxon>
        <taxon>Trebouxiales</taxon>
        <taxon>Trebouxiaceae</taxon>
        <taxon>Symbiochloris</taxon>
    </lineage>
</organism>
<evidence type="ECO:0000256" key="8">
    <source>
        <dbReference type="SAM" id="MobiDB-lite"/>
    </source>
</evidence>
<feature type="compositionally biased region" description="Basic and acidic residues" evidence="8">
    <location>
        <begin position="7"/>
        <end position="22"/>
    </location>
</feature>
<sequence>MGRVRTKVVDTRKPKHGLDDNRPSSTKKGTRDAATVRRLKMYSKKATRDKKGKIISQDFQSKELPSTRIQPDRRWFGNTRVVGQQQLERFRSEMGAKAGDAYTVLLRQKKLPTSLLEDPEQKQREGGRAARSHLLTTQPFASTFGRNQQRKRPRLAAESYGELLETSGRSSDKYVEEQADAPAPAWEGEKDAGRMSVFEKGQSKRIWGELYKVLDSSDVVIQVLDARDPQGTRCGHLERHLRKTARHKHLILLLNKCDLVPAWVTKRWLAHLSKDFPTLAFHASVTNPFGKGSLLGLLRQLGRLHSDKKFVSVGFIGYPNVGKSSVINTLRTKKVCKVAPVPGETKVWQYITLTKRIFLIDCPGVVSKQAGDTDTDAVLKGVSRIEKLDEATEHVAAILERIKPAYLTRAYKVKQWEDATDFLTQVARASGKLARGGEPDTNTAARMVLLDWQRGKLPFFHLPPDYIPDSAMRQAAEAPSTTHNNDDAQAAAAEAEGVQGQPVDALPVKQGLFLPGDEAAPAASPSQSGESAEDASEAEDASPSSSSDADSDSKESKQAAGRPVGKHRAKRRREQSQQKADADSDTDSDGFEEGDLSWEAVMASVKAEQAKMNQQSAP</sequence>
<evidence type="ECO:0000259" key="9">
    <source>
        <dbReference type="PROSITE" id="PS51721"/>
    </source>
</evidence>
<feature type="domain" description="CP-type G" evidence="9">
    <location>
        <begin position="207"/>
        <end position="368"/>
    </location>
</feature>
<evidence type="ECO:0000256" key="7">
    <source>
        <dbReference type="RuleBase" id="RU364023"/>
    </source>
</evidence>
<dbReference type="InterPro" id="IPR023179">
    <property type="entry name" value="GTP-bd_ortho_bundle_sf"/>
</dbReference>
<comment type="similarity">
    <text evidence="7">Belongs to the TRAFAC class YlqF/YawG GTPase family. RsgA subfamily.</text>
</comment>
<name>A0AAW1PIE3_9CHLO</name>
<dbReference type="Proteomes" id="UP001465755">
    <property type="component" value="Unassembled WGS sequence"/>
</dbReference>
<dbReference type="GO" id="GO:0005525">
    <property type="term" value="F:GTP binding"/>
    <property type="evidence" value="ECO:0007669"/>
    <property type="project" value="UniProtKB-KW"/>
</dbReference>
<evidence type="ECO:0000256" key="6">
    <source>
        <dbReference type="ARBA" id="ARBA00070018"/>
    </source>
</evidence>
<dbReference type="InterPro" id="IPR027417">
    <property type="entry name" value="P-loop_NTPase"/>
</dbReference>
<evidence type="ECO:0000256" key="4">
    <source>
        <dbReference type="ARBA" id="ARBA00023242"/>
    </source>
</evidence>
<dbReference type="CDD" id="cd01858">
    <property type="entry name" value="NGP_1"/>
    <property type="match status" value="1"/>
</dbReference>
<feature type="compositionally biased region" description="Basic residues" evidence="8">
    <location>
        <begin position="564"/>
        <end position="573"/>
    </location>
</feature>
<feature type="compositionally biased region" description="Basic residues" evidence="8">
    <location>
        <begin position="37"/>
        <end position="53"/>
    </location>
</feature>
<accession>A0AAW1PIE3</accession>
<dbReference type="Pfam" id="PF01926">
    <property type="entry name" value="MMR_HSR1"/>
    <property type="match status" value="1"/>
</dbReference>
<keyword evidence="11" id="KW-1185">Reference proteome</keyword>
<dbReference type="GO" id="GO:0005730">
    <property type="term" value="C:nucleolus"/>
    <property type="evidence" value="ECO:0007669"/>
    <property type="project" value="UniProtKB-SubCell"/>
</dbReference>
<dbReference type="InterPro" id="IPR012971">
    <property type="entry name" value="NOG2_N_dom"/>
</dbReference>
<reference evidence="10 11" key="1">
    <citation type="journal article" date="2024" name="Nat. Commun.">
        <title>Phylogenomics reveals the evolutionary origins of lichenization in chlorophyte algae.</title>
        <authorList>
            <person name="Puginier C."/>
            <person name="Libourel C."/>
            <person name="Otte J."/>
            <person name="Skaloud P."/>
            <person name="Haon M."/>
            <person name="Grisel S."/>
            <person name="Petersen M."/>
            <person name="Berrin J.G."/>
            <person name="Delaux P.M."/>
            <person name="Dal Grande F."/>
            <person name="Keller J."/>
        </authorList>
    </citation>
    <scope>NUCLEOTIDE SEQUENCE [LARGE SCALE GENOMIC DNA]</scope>
    <source>
        <strain evidence="10 11">SAG 2036</strain>
    </source>
</reference>
<feature type="region of interest" description="Disordered" evidence="8">
    <location>
        <begin position="474"/>
        <end position="501"/>
    </location>
</feature>
<dbReference type="PANTHER" id="PTHR11089">
    <property type="entry name" value="GTP-BINDING PROTEIN-RELATED"/>
    <property type="match status" value="1"/>
</dbReference>
<evidence type="ECO:0000256" key="3">
    <source>
        <dbReference type="ARBA" id="ARBA00023134"/>
    </source>
</evidence>
<dbReference type="PROSITE" id="PS51721">
    <property type="entry name" value="G_CP"/>
    <property type="match status" value="1"/>
</dbReference>
<dbReference type="FunFam" id="3.40.50.300:FF:000559">
    <property type="entry name" value="Nuclear/nucleolar GTPase 2"/>
    <property type="match status" value="1"/>
</dbReference>
<protein>
    <recommendedName>
        <fullName evidence="6 7">Nuclear/nucleolar GTPase 2</fullName>
    </recommendedName>
</protein>
<dbReference type="GO" id="GO:0016787">
    <property type="term" value="F:hydrolase activity"/>
    <property type="evidence" value="ECO:0007669"/>
    <property type="project" value="UniProtKB-KW"/>
</dbReference>
<dbReference type="InterPro" id="IPR006073">
    <property type="entry name" value="GTP-bd"/>
</dbReference>
<feature type="compositionally biased region" description="Acidic residues" evidence="8">
    <location>
        <begin position="583"/>
        <end position="596"/>
    </location>
</feature>
<evidence type="ECO:0000256" key="5">
    <source>
        <dbReference type="ARBA" id="ARBA00059990"/>
    </source>
</evidence>
<comment type="function">
    <text evidence="5 7">GTPase involved in pre-60S ribosomal subunit maturation.</text>
</comment>
<dbReference type="AlphaFoldDB" id="A0AAW1PIE3"/>
<proteinExistence type="inferred from homology"/>
<evidence type="ECO:0000313" key="11">
    <source>
        <dbReference type="Proteomes" id="UP001465755"/>
    </source>
</evidence>
<dbReference type="InterPro" id="IPR030378">
    <property type="entry name" value="G_CP_dom"/>
</dbReference>
<keyword evidence="3 7" id="KW-0342">GTP-binding</keyword>
<feature type="compositionally biased region" description="Low complexity" evidence="8">
    <location>
        <begin position="488"/>
        <end position="501"/>
    </location>
</feature>
<dbReference type="PRINTS" id="PR00326">
    <property type="entry name" value="GTP1OBG"/>
</dbReference>
<keyword evidence="7" id="KW-0378">Hydrolase</keyword>
<dbReference type="InterPro" id="IPR024929">
    <property type="entry name" value="GNL2_CP_dom"/>
</dbReference>
<keyword evidence="2 7" id="KW-0547">Nucleotide-binding</keyword>
<gene>
    <name evidence="10" type="ORF">WJX73_003704</name>
</gene>
<dbReference type="PANTHER" id="PTHR11089:SF9">
    <property type="entry name" value="NUCLEOLAR GTP-BINDING PROTEIN 2"/>
    <property type="match status" value="1"/>
</dbReference>
<dbReference type="EMBL" id="JALJOQ010000018">
    <property type="protein sequence ID" value="KAK9809575.1"/>
    <property type="molecule type" value="Genomic_DNA"/>
</dbReference>
<feature type="region of interest" description="Disordered" evidence="8">
    <location>
        <begin position="168"/>
        <end position="190"/>
    </location>
</feature>
<evidence type="ECO:0000256" key="1">
    <source>
        <dbReference type="ARBA" id="ARBA00004604"/>
    </source>
</evidence>
<evidence type="ECO:0000313" key="10">
    <source>
        <dbReference type="EMBL" id="KAK9809575.1"/>
    </source>
</evidence>
<keyword evidence="4 7" id="KW-0539">Nucleus</keyword>
<dbReference type="InterPro" id="IPR050755">
    <property type="entry name" value="TRAFAC_YlqF/YawG_RiboMat"/>
</dbReference>
<dbReference type="FunFam" id="1.10.1580.10:FF:000001">
    <property type="entry name" value="Nucleolar GTP-binding protein 2"/>
    <property type="match status" value="1"/>
</dbReference>
<dbReference type="Pfam" id="PF08153">
    <property type="entry name" value="NGP1NT"/>
    <property type="match status" value="1"/>
</dbReference>
<feature type="compositionally biased region" description="Polar residues" evidence="8">
    <location>
        <begin position="57"/>
        <end position="69"/>
    </location>
</feature>